<proteinExistence type="inferred from homology"/>
<dbReference type="CDD" id="cd03443">
    <property type="entry name" value="PaaI_thioesterase"/>
    <property type="match status" value="1"/>
</dbReference>
<gene>
    <name evidence="9" type="ORF">dnl_21330</name>
</gene>
<evidence type="ECO:0000313" key="9">
    <source>
        <dbReference type="EMBL" id="QTA79851.1"/>
    </source>
</evidence>
<dbReference type="Proteomes" id="UP000663720">
    <property type="component" value="Chromosome"/>
</dbReference>
<protein>
    <recommendedName>
        <fullName evidence="6">Medium/long-chain acyl-CoA thioesterase YigI</fullName>
        <ecNumber evidence="5">3.1.2.20</ecNumber>
    </recommendedName>
</protein>
<dbReference type="InterPro" id="IPR003736">
    <property type="entry name" value="PAAI_dom"/>
</dbReference>
<evidence type="ECO:0000256" key="1">
    <source>
        <dbReference type="ARBA" id="ARBA00022801"/>
    </source>
</evidence>
<dbReference type="InterPro" id="IPR006683">
    <property type="entry name" value="Thioestr_dom"/>
</dbReference>
<accession>A0A975B6T3</accession>
<dbReference type="Pfam" id="PF03061">
    <property type="entry name" value="4HBT"/>
    <property type="match status" value="1"/>
</dbReference>
<dbReference type="NCBIfam" id="NF008675">
    <property type="entry name" value="PRK11688.1"/>
    <property type="match status" value="1"/>
</dbReference>
<comment type="similarity">
    <text evidence="4">Belongs to the YigI thioesterase family.</text>
</comment>
<dbReference type="PANTHER" id="PTHR43240">
    <property type="entry name" value="1,4-DIHYDROXY-2-NAPHTHOYL-COA THIOESTERASE 1"/>
    <property type="match status" value="1"/>
</dbReference>
<keyword evidence="10" id="KW-1185">Reference proteome</keyword>
<dbReference type="EC" id="3.1.2.20" evidence="5"/>
<evidence type="ECO:0000259" key="8">
    <source>
        <dbReference type="Pfam" id="PF03061"/>
    </source>
</evidence>
<evidence type="ECO:0000256" key="2">
    <source>
        <dbReference type="ARBA" id="ARBA00035880"/>
    </source>
</evidence>
<keyword evidence="1" id="KW-0378">Hydrolase</keyword>
<dbReference type="Gene3D" id="3.10.129.10">
    <property type="entry name" value="Hotdog Thioesterase"/>
    <property type="match status" value="1"/>
</dbReference>
<evidence type="ECO:0000313" key="10">
    <source>
        <dbReference type="Proteomes" id="UP000663720"/>
    </source>
</evidence>
<evidence type="ECO:0000256" key="5">
    <source>
        <dbReference type="ARBA" id="ARBA00038894"/>
    </source>
</evidence>
<dbReference type="EMBL" id="CP061799">
    <property type="protein sequence ID" value="QTA79851.1"/>
    <property type="molecule type" value="Genomic_DNA"/>
</dbReference>
<evidence type="ECO:0000256" key="7">
    <source>
        <dbReference type="ARBA" id="ARBA00048062"/>
    </source>
</evidence>
<dbReference type="AlphaFoldDB" id="A0A975B6T3"/>
<comment type="catalytic activity">
    <reaction evidence="3">
        <text>a long-chain fatty acyl-CoA + H2O = a long-chain fatty acid + CoA + H(+)</text>
        <dbReference type="Rhea" id="RHEA:67680"/>
        <dbReference type="ChEBI" id="CHEBI:15377"/>
        <dbReference type="ChEBI" id="CHEBI:15378"/>
        <dbReference type="ChEBI" id="CHEBI:57287"/>
        <dbReference type="ChEBI" id="CHEBI:57560"/>
        <dbReference type="ChEBI" id="CHEBI:83139"/>
    </reaction>
</comment>
<feature type="domain" description="Thioesterase" evidence="8">
    <location>
        <begin position="61"/>
        <end position="147"/>
    </location>
</feature>
<dbReference type="SUPFAM" id="SSF54637">
    <property type="entry name" value="Thioesterase/thiol ester dehydrase-isomerase"/>
    <property type="match status" value="1"/>
</dbReference>
<dbReference type="GO" id="GO:0047617">
    <property type="term" value="F:fatty acyl-CoA hydrolase activity"/>
    <property type="evidence" value="ECO:0007669"/>
    <property type="project" value="UniProtKB-EC"/>
</dbReference>
<name>A0A975B6T3_9BACT</name>
<dbReference type="NCBIfam" id="TIGR00369">
    <property type="entry name" value="unchar_dom_1"/>
    <property type="match status" value="1"/>
</dbReference>
<sequence>MTQEKELELKDLLNILKDIYQNQMPFNRLLNIRVEKITPEEVRVRIDMREELIGNFIRKSLHGGVISSILDLTGGLIASAEMIKRMQGISMDEIGASLAKIGTIDLRIDYLRAGRGRYFTASGNILRTGNKVAVIRMEFHNDENLLIAAGTGTYLVG</sequence>
<dbReference type="InterPro" id="IPR029069">
    <property type="entry name" value="HotDog_dom_sf"/>
</dbReference>
<organism evidence="9 10">
    <name type="scientific">Desulfonema limicola</name>
    <dbReference type="NCBI Taxonomy" id="45656"/>
    <lineage>
        <taxon>Bacteria</taxon>
        <taxon>Pseudomonadati</taxon>
        <taxon>Thermodesulfobacteriota</taxon>
        <taxon>Desulfobacteria</taxon>
        <taxon>Desulfobacterales</taxon>
        <taxon>Desulfococcaceae</taxon>
        <taxon>Desulfonema</taxon>
    </lineage>
</organism>
<comment type="catalytic activity">
    <reaction evidence="2">
        <text>a fatty acyl-CoA + H2O = a fatty acid + CoA + H(+)</text>
        <dbReference type="Rhea" id="RHEA:16781"/>
        <dbReference type="ChEBI" id="CHEBI:15377"/>
        <dbReference type="ChEBI" id="CHEBI:15378"/>
        <dbReference type="ChEBI" id="CHEBI:28868"/>
        <dbReference type="ChEBI" id="CHEBI:57287"/>
        <dbReference type="ChEBI" id="CHEBI:77636"/>
        <dbReference type="EC" id="3.1.2.20"/>
    </reaction>
</comment>
<evidence type="ECO:0000256" key="6">
    <source>
        <dbReference type="ARBA" id="ARBA00040062"/>
    </source>
</evidence>
<dbReference type="RefSeq" id="WP_207691557.1">
    <property type="nucleotide sequence ID" value="NZ_CP061799.1"/>
</dbReference>
<dbReference type="KEGG" id="dli:dnl_21330"/>
<comment type="catalytic activity">
    <reaction evidence="7">
        <text>a medium-chain fatty acyl-CoA + H2O = a medium-chain fatty acid + CoA + H(+)</text>
        <dbReference type="Rhea" id="RHEA:68184"/>
        <dbReference type="ChEBI" id="CHEBI:15377"/>
        <dbReference type="ChEBI" id="CHEBI:15378"/>
        <dbReference type="ChEBI" id="CHEBI:57287"/>
        <dbReference type="ChEBI" id="CHEBI:59558"/>
        <dbReference type="ChEBI" id="CHEBI:90546"/>
    </reaction>
</comment>
<evidence type="ECO:0000256" key="3">
    <source>
        <dbReference type="ARBA" id="ARBA00036002"/>
    </source>
</evidence>
<evidence type="ECO:0000256" key="4">
    <source>
        <dbReference type="ARBA" id="ARBA00038381"/>
    </source>
</evidence>
<reference evidence="9" key="1">
    <citation type="journal article" date="2021" name="Microb. Physiol.">
        <title>Proteogenomic Insights into the Physiology of Marine, Sulfate-Reducing, Filamentous Desulfonema limicola and Desulfonema magnum.</title>
        <authorList>
            <person name="Schnaars V."/>
            <person name="Wohlbrand L."/>
            <person name="Scheve S."/>
            <person name="Hinrichs C."/>
            <person name="Reinhardt R."/>
            <person name="Rabus R."/>
        </authorList>
    </citation>
    <scope>NUCLEOTIDE SEQUENCE</scope>
    <source>
        <strain evidence="9">5ac10</strain>
    </source>
</reference>
<dbReference type="PANTHER" id="PTHR43240:SF20">
    <property type="entry name" value="MEDIUM_LONG-CHAIN ACYL-COA THIOESTERASE YIGI"/>
    <property type="match status" value="1"/>
</dbReference>